<sequence>MKHAPKHSLQALVLVPFLVAGCATDNNKTIAPPSMAASVTTASKEACDVSISQDGKVVSYQTAGRNRTYVLKSRPFQIEVSSARCAPSVGTFNNLDDQLFVASNPYAIGFSGFGMASSPKDDVLVRRSDNPRPAPEIKESFDAYKAEILRLCDSLKRCPNQITGTRNYWNFLLDEAGTQGKVALIRNYSANQPMTKAFGMVPVVVYTKLQPDEAEYRGRGAVLNILETHPMILLFTP</sequence>
<protein>
    <submittedName>
        <fullName evidence="1">Uncharacterized protein</fullName>
    </submittedName>
</protein>
<proteinExistence type="predicted"/>
<dbReference type="EMBL" id="CP036282">
    <property type="protein sequence ID" value="QDL54893.1"/>
    <property type="molecule type" value="Genomic_DNA"/>
</dbReference>
<gene>
    <name evidence="1" type="ORF">EXZ61_12375</name>
</gene>
<accession>A0A515EQE7</accession>
<keyword evidence="2" id="KW-1185">Reference proteome</keyword>
<dbReference type="Proteomes" id="UP000317365">
    <property type="component" value="Chromosome"/>
</dbReference>
<organism evidence="1 2">
    <name type="scientific">Rhodoferax aquaticus</name>
    <dbReference type="NCBI Taxonomy" id="2527691"/>
    <lineage>
        <taxon>Bacteria</taxon>
        <taxon>Pseudomonadati</taxon>
        <taxon>Pseudomonadota</taxon>
        <taxon>Betaproteobacteria</taxon>
        <taxon>Burkholderiales</taxon>
        <taxon>Comamonadaceae</taxon>
        <taxon>Rhodoferax</taxon>
    </lineage>
</organism>
<reference evidence="2" key="1">
    <citation type="submission" date="2019-02" db="EMBL/GenBank/DDBJ databases">
        <title>Complete genome sequence of Rhodoferax sp. Gr-4.</title>
        <authorList>
            <person name="Jin L."/>
        </authorList>
    </citation>
    <scope>NUCLEOTIDE SEQUENCE [LARGE SCALE GENOMIC DNA]</scope>
    <source>
        <strain evidence="2">Gr-4</strain>
    </source>
</reference>
<reference evidence="2" key="2">
    <citation type="journal article" date="2020" name="Int. J. Syst. Evol. Microbiol.">
        <title>Genomic insights into a novel species Rhodoferax aquaticus sp. nov., isolated from freshwater.</title>
        <authorList>
            <person name="Li T."/>
            <person name="Zhuo Y."/>
            <person name="Jin C.Z."/>
            <person name="Wu X."/>
            <person name="Ko S.R."/>
            <person name="Jin F.J."/>
            <person name="Ahn C.Y."/>
            <person name="Oh H.M."/>
            <person name="Lee H.G."/>
            <person name="Jin L."/>
        </authorList>
    </citation>
    <scope>NUCLEOTIDE SEQUENCE [LARGE SCALE GENOMIC DNA]</scope>
    <source>
        <strain evidence="2">Gr-4</strain>
    </source>
</reference>
<dbReference type="KEGG" id="rhg:EXZ61_12375"/>
<name>A0A515EQE7_9BURK</name>
<evidence type="ECO:0000313" key="2">
    <source>
        <dbReference type="Proteomes" id="UP000317365"/>
    </source>
</evidence>
<dbReference type="AlphaFoldDB" id="A0A515EQE7"/>
<dbReference type="RefSeq" id="WP_142812053.1">
    <property type="nucleotide sequence ID" value="NZ_CP036282.1"/>
</dbReference>
<dbReference type="PROSITE" id="PS51257">
    <property type="entry name" value="PROKAR_LIPOPROTEIN"/>
    <property type="match status" value="1"/>
</dbReference>
<evidence type="ECO:0000313" key="1">
    <source>
        <dbReference type="EMBL" id="QDL54893.1"/>
    </source>
</evidence>